<dbReference type="FunFam" id="2.30.38.10:FF:000001">
    <property type="entry name" value="Non-ribosomal peptide synthetase PvdI"/>
    <property type="match status" value="1"/>
</dbReference>
<dbReference type="EMBL" id="JAFKGL010000050">
    <property type="protein sequence ID" value="MBN9413775.1"/>
    <property type="molecule type" value="Genomic_DNA"/>
</dbReference>
<dbReference type="PANTHER" id="PTHR45527">
    <property type="entry name" value="NONRIBOSOMAL PEPTIDE SYNTHETASE"/>
    <property type="match status" value="1"/>
</dbReference>
<proteinExistence type="predicted"/>
<dbReference type="AlphaFoldDB" id="A0A8J7PK77"/>
<evidence type="ECO:0000256" key="1">
    <source>
        <dbReference type="ARBA" id="ARBA00022450"/>
    </source>
</evidence>
<dbReference type="GO" id="GO:0031177">
    <property type="term" value="F:phosphopantetheine binding"/>
    <property type="evidence" value="ECO:0007669"/>
    <property type="project" value="TreeGrafter"/>
</dbReference>
<evidence type="ECO:0000256" key="3">
    <source>
        <dbReference type="SAM" id="MobiDB-lite"/>
    </source>
</evidence>
<dbReference type="SUPFAM" id="SSF56801">
    <property type="entry name" value="Acetyl-CoA synthetase-like"/>
    <property type="match status" value="1"/>
</dbReference>
<sequence>LSSSSSSPWKNLSTEPSTNLSPQSKPHNLAYVIYTSGSTGKPKGVLIEHRGIINRLIWMQTQYQLNYADRILQKTPFTFDVSVWELFWPLISGSIVVFAKPDGHKDIKYIFNSIHSKKISVIHFVPSLLANFLNEIENRKRSTFPLRLLITSGEALSFSLKQEALFRLKSLLHNLYGPTEASVDVTYWNCSNNSYGNIIPIGRPINNTQIYILDSQMNPVPAGVSGEIYIGGVGLARGYLNRPELTAEKFIPNPFVKEEDASQGLNLRLYRTGDLARYLPDGNIEFLGRIDDQVKIRGFRIELGEIEAILSFHEDVVQCVVVAREDEEGSKRLVAYIVLKKEITSTLEKEASILSSSGQEFSVFRGEKVIQVTENLRNYLALSLPDYMIPSFFVYVDRNPLTFNGKIDKKSLPTPAPSLYSVEHYVAPQSSLQKELCSIWAELLRLPIDKISIYDEFFKLGGNSILAISLMSKLNTLYKTHLKVSDIFNYKSIYLLSTVIENKRNMYEPIIKMNLSYAKEIMFMLHPGTGGCEVYASLAKSLASKFSCYGVDSYNLYHPEKIDNLHSLAQYYLSHIDQIMTQTNQKIYHLLGWSLGGLLSLEIATILEKKGYNNIKVYLLDSSINDEYLSNLQNTLNIEELKKEYENYLSLECNDTSYIKKITSNMEVENILAKHNFSFILKNTDILLFKTMLQDHLLKLNFFKKQYTYLLSKKYNNIDKITKKNIKLVKLKNASHETILSQENILVSHILNFTK</sequence>
<organism evidence="5 6">
    <name type="scientific">Candidatus Paracaedimonas acanthamoebae</name>
    <dbReference type="NCBI Taxonomy" id="244581"/>
    <lineage>
        <taxon>Bacteria</taxon>
        <taxon>Pseudomonadati</taxon>
        <taxon>Pseudomonadota</taxon>
        <taxon>Alphaproteobacteria</taxon>
        <taxon>Holosporales</taxon>
        <taxon>Caedimonadaceae</taxon>
        <taxon>Candidatus Paracaedimonas</taxon>
    </lineage>
</organism>
<dbReference type="InterPro" id="IPR036736">
    <property type="entry name" value="ACP-like_sf"/>
</dbReference>
<gene>
    <name evidence="5" type="ORF">J0H12_07665</name>
</gene>
<dbReference type="InterPro" id="IPR045851">
    <property type="entry name" value="AMP-bd_C_sf"/>
</dbReference>
<dbReference type="PROSITE" id="PS00455">
    <property type="entry name" value="AMP_BINDING"/>
    <property type="match status" value="1"/>
</dbReference>
<name>A0A8J7PK77_9PROT</name>
<feature type="region of interest" description="Disordered" evidence="3">
    <location>
        <begin position="1"/>
        <end position="23"/>
    </location>
</feature>
<dbReference type="GO" id="GO:0044550">
    <property type="term" value="P:secondary metabolite biosynthetic process"/>
    <property type="evidence" value="ECO:0007669"/>
    <property type="project" value="TreeGrafter"/>
</dbReference>
<feature type="non-terminal residue" evidence="5">
    <location>
        <position position="1"/>
    </location>
</feature>
<feature type="compositionally biased region" description="Polar residues" evidence="3">
    <location>
        <begin position="8"/>
        <end position="23"/>
    </location>
</feature>
<dbReference type="Gene3D" id="3.40.50.1820">
    <property type="entry name" value="alpha/beta hydrolase"/>
    <property type="match status" value="1"/>
</dbReference>
<evidence type="ECO:0000259" key="4">
    <source>
        <dbReference type="PROSITE" id="PS50075"/>
    </source>
</evidence>
<dbReference type="SUPFAM" id="SSF47336">
    <property type="entry name" value="ACP-like"/>
    <property type="match status" value="1"/>
</dbReference>
<dbReference type="Pfam" id="PF00975">
    <property type="entry name" value="Thioesterase"/>
    <property type="match status" value="1"/>
</dbReference>
<dbReference type="Proteomes" id="UP000664414">
    <property type="component" value="Unassembled WGS sequence"/>
</dbReference>
<dbReference type="InterPro" id="IPR001031">
    <property type="entry name" value="Thioesterase"/>
</dbReference>
<dbReference type="Pfam" id="PF00501">
    <property type="entry name" value="AMP-binding"/>
    <property type="match status" value="1"/>
</dbReference>
<feature type="domain" description="Carrier" evidence="4">
    <location>
        <begin position="427"/>
        <end position="504"/>
    </location>
</feature>
<dbReference type="Pfam" id="PF13193">
    <property type="entry name" value="AMP-binding_C"/>
    <property type="match status" value="1"/>
</dbReference>
<dbReference type="Pfam" id="PF00550">
    <property type="entry name" value="PP-binding"/>
    <property type="match status" value="1"/>
</dbReference>
<evidence type="ECO:0000256" key="2">
    <source>
        <dbReference type="ARBA" id="ARBA00022553"/>
    </source>
</evidence>
<reference evidence="5" key="1">
    <citation type="submission" date="2021-02" db="EMBL/GenBank/DDBJ databases">
        <title>Thiocyanate and organic carbon inputs drive convergent selection for specific autotrophic Afipia and Thiobacillus strains within complex microbiomes.</title>
        <authorList>
            <person name="Huddy R.J."/>
            <person name="Sachdeva R."/>
            <person name="Kadzinga F."/>
            <person name="Kantor R.S."/>
            <person name="Harrison S.T.L."/>
            <person name="Banfield J.F."/>
        </authorList>
    </citation>
    <scope>NUCLEOTIDE SEQUENCE</scope>
    <source>
        <strain evidence="5">SCN18_10_11_15_R4_P_38_20</strain>
    </source>
</reference>
<dbReference type="Gene3D" id="3.30.300.30">
    <property type="match status" value="1"/>
</dbReference>
<dbReference type="PANTHER" id="PTHR45527:SF1">
    <property type="entry name" value="FATTY ACID SYNTHASE"/>
    <property type="match status" value="1"/>
</dbReference>
<evidence type="ECO:0000313" key="5">
    <source>
        <dbReference type="EMBL" id="MBN9413775.1"/>
    </source>
</evidence>
<keyword evidence="1" id="KW-0596">Phosphopantetheine</keyword>
<comment type="caution">
    <text evidence="5">The sequence shown here is derived from an EMBL/GenBank/DDBJ whole genome shotgun (WGS) entry which is preliminary data.</text>
</comment>
<dbReference type="SUPFAM" id="SSF53474">
    <property type="entry name" value="alpha/beta-Hydrolases"/>
    <property type="match status" value="1"/>
</dbReference>
<dbReference type="InterPro" id="IPR025110">
    <property type="entry name" value="AMP-bd_C"/>
</dbReference>
<dbReference type="PRINTS" id="PR00154">
    <property type="entry name" value="AMPBINDING"/>
</dbReference>
<dbReference type="GO" id="GO:0043041">
    <property type="term" value="P:amino acid activation for nonribosomal peptide biosynthetic process"/>
    <property type="evidence" value="ECO:0007669"/>
    <property type="project" value="TreeGrafter"/>
</dbReference>
<dbReference type="GO" id="GO:0005829">
    <property type="term" value="C:cytosol"/>
    <property type="evidence" value="ECO:0007669"/>
    <property type="project" value="TreeGrafter"/>
</dbReference>
<dbReference type="InterPro" id="IPR029058">
    <property type="entry name" value="AB_hydrolase_fold"/>
</dbReference>
<dbReference type="InterPro" id="IPR009081">
    <property type="entry name" value="PP-bd_ACP"/>
</dbReference>
<dbReference type="Gene3D" id="1.10.1200.10">
    <property type="entry name" value="ACP-like"/>
    <property type="match status" value="1"/>
</dbReference>
<dbReference type="Gene3D" id="3.40.50.12780">
    <property type="entry name" value="N-terminal domain of ligase-like"/>
    <property type="match status" value="1"/>
</dbReference>
<dbReference type="InterPro" id="IPR042099">
    <property type="entry name" value="ANL_N_sf"/>
</dbReference>
<dbReference type="FunFam" id="3.30.300.30:FF:000010">
    <property type="entry name" value="Enterobactin synthetase component F"/>
    <property type="match status" value="1"/>
</dbReference>
<dbReference type="InterPro" id="IPR020845">
    <property type="entry name" value="AMP-binding_CS"/>
</dbReference>
<dbReference type="NCBIfam" id="TIGR01733">
    <property type="entry name" value="AA-adenyl-dom"/>
    <property type="match status" value="1"/>
</dbReference>
<protein>
    <submittedName>
        <fullName evidence="5">Non-ribosomal peptide synthetase</fullName>
    </submittedName>
</protein>
<keyword evidence="2" id="KW-0597">Phosphoprotein</keyword>
<dbReference type="PROSITE" id="PS50075">
    <property type="entry name" value="CARRIER"/>
    <property type="match status" value="1"/>
</dbReference>
<dbReference type="InterPro" id="IPR010071">
    <property type="entry name" value="AA_adenyl_dom"/>
</dbReference>
<dbReference type="CDD" id="cd05930">
    <property type="entry name" value="A_NRPS"/>
    <property type="match status" value="1"/>
</dbReference>
<dbReference type="InterPro" id="IPR020459">
    <property type="entry name" value="AMP-binding"/>
</dbReference>
<dbReference type="InterPro" id="IPR000873">
    <property type="entry name" value="AMP-dep_synth/lig_dom"/>
</dbReference>
<evidence type="ECO:0000313" key="6">
    <source>
        <dbReference type="Proteomes" id="UP000664414"/>
    </source>
</evidence>
<accession>A0A8J7PK77</accession>